<feature type="compositionally biased region" description="Polar residues" evidence="1">
    <location>
        <begin position="630"/>
        <end position="641"/>
    </location>
</feature>
<feature type="region of interest" description="Disordered" evidence="1">
    <location>
        <begin position="120"/>
        <end position="260"/>
    </location>
</feature>
<feature type="compositionally biased region" description="Low complexity" evidence="1">
    <location>
        <begin position="441"/>
        <end position="451"/>
    </location>
</feature>
<proteinExistence type="predicted"/>
<reference evidence="2" key="1">
    <citation type="submission" date="2020-11" db="EMBL/GenBank/DDBJ databases">
        <authorList>
            <consortium name="DOE Joint Genome Institute"/>
            <person name="Ahrendt S."/>
            <person name="Riley R."/>
            <person name="Andreopoulos W."/>
            <person name="Labutti K."/>
            <person name="Pangilinan J."/>
            <person name="Ruiz-Duenas F.J."/>
            <person name="Barrasa J.M."/>
            <person name="Sanchez-Garcia M."/>
            <person name="Camarero S."/>
            <person name="Miyauchi S."/>
            <person name="Serrano A."/>
            <person name="Linde D."/>
            <person name="Babiker R."/>
            <person name="Drula E."/>
            <person name="Ayuso-Fernandez I."/>
            <person name="Pacheco R."/>
            <person name="Padilla G."/>
            <person name="Ferreira P."/>
            <person name="Barriuso J."/>
            <person name="Kellner H."/>
            <person name="Castanera R."/>
            <person name="Alfaro M."/>
            <person name="Ramirez L."/>
            <person name="Pisabarro A.G."/>
            <person name="Kuo A."/>
            <person name="Tritt A."/>
            <person name="Lipzen A."/>
            <person name="He G."/>
            <person name="Yan M."/>
            <person name="Ng V."/>
            <person name="Cullen D."/>
            <person name="Martin F."/>
            <person name="Rosso M.-N."/>
            <person name="Henrissat B."/>
            <person name="Hibbett D."/>
            <person name="Martinez A.T."/>
            <person name="Grigoriev I.V."/>
        </authorList>
    </citation>
    <scope>NUCLEOTIDE SEQUENCE</scope>
    <source>
        <strain evidence="2">CBS 247.69</strain>
    </source>
</reference>
<feature type="region of interest" description="Disordered" evidence="1">
    <location>
        <begin position="608"/>
        <end position="663"/>
    </location>
</feature>
<protein>
    <submittedName>
        <fullName evidence="2">Transcription factor Opi1-domain-containing protein</fullName>
    </submittedName>
</protein>
<name>A0A9P5Y911_9AGAR</name>
<gene>
    <name evidence="2" type="ORF">BDZ94DRAFT_1307626</name>
</gene>
<dbReference type="EMBL" id="MU150251">
    <property type="protein sequence ID" value="KAF9464914.1"/>
    <property type="molecule type" value="Genomic_DNA"/>
</dbReference>
<feature type="region of interest" description="Disordered" evidence="1">
    <location>
        <begin position="518"/>
        <end position="589"/>
    </location>
</feature>
<dbReference type="GO" id="GO:0030968">
    <property type="term" value="P:endoplasmic reticulum unfolded protein response"/>
    <property type="evidence" value="ECO:0007669"/>
    <property type="project" value="TreeGrafter"/>
</dbReference>
<dbReference type="OrthoDB" id="2441642at2759"/>
<feature type="compositionally biased region" description="Low complexity" evidence="1">
    <location>
        <begin position="613"/>
        <end position="629"/>
    </location>
</feature>
<dbReference type="PANTHER" id="PTHR38406:SF1">
    <property type="entry name" value="TRANSCRIPTIONAL REPRESSOR OPI1"/>
    <property type="match status" value="1"/>
</dbReference>
<keyword evidence="3" id="KW-1185">Reference proteome</keyword>
<dbReference type="AlphaFoldDB" id="A0A9P5Y911"/>
<feature type="compositionally biased region" description="Polar residues" evidence="1">
    <location>
        <begin position="240"/>
        <end position="260"/>
    </location>
</feature>
<organism evidence="2 3">
    <name type="scientific">Collybia nuda</name>
    <dbReference type="NCBI Taxonomy" id="64659"/>
    <lineage>
        <taxon>Eukaryota</taxon>
        <taxon>Fungi</taxon>
        <taxon>Dikarya</taxon>
        <taxon>Basidiomycota</taxon>
        <taxon>Agaricomycotina</taxon>
        <taxon>Agaricomycetes</taxon>
        <taxon>Agaricomycetidae</taxon>
        <taxon>Agaricales</taxon>
        <taxon>Tricholomatineae</taxon>
        <taxon>Clitocybaceae</taxon>
        <taxon>Collybia</taxon>
    </lineage>
</organism>
<evidence type="ECO:0000256" key="1">
    <source>
        <dbReference type="SAM" id="MobiDB-lite"/>
    </source>
</evidence>
<feature type="compositionally biased region" description="Basic and acidic residues" evidence="1">
    <location>
        <begin position="185"/>
        <end position="195"/>
    </location>
</feature>
<evidence type="ECO:0000313" key="3">
    <source>
        <dbReference type="Proteomes" id="UP000807353"/>
    </source>
</evidence>
<sequence>MDDKAKFDDHHDESVRIAARALDDMRNSAQQPRVDSTSSTASASDCNSPFVSRMSHLPLVNSALRVYEQGKASSRVVKYSAEMMESSVKTISRPVIDRLPVNVNQLDEFACRQLDRFDRYRRSSSGENATPTSPRAPESTTSSTRMPTSTSDPSIPTPIPEIPDLDRPRVKLKTKTLDGSAVEGSWDKQDRDQEQGKNALGLGKGWRDTGKGGVPSWLEANSPFVGPPPPPPDSRSSTPTREQPSEQPRNSSADVGNERQVAQRSRWQAVLLEAGGLSAALSEESMRRLKYCLQWLQYATAHIDAQILILRDFTASLQPLPPHSQTRGQPHPISQAHLRTLTAVRRDIVQTIRQVVDVVSRYAGGALPEPARGRVRGFILELPQRWARKAGPALGAEDVERDHERERDRERERESVAAASGSAVRRGNRRAAGRERGAGAGSSATSSRAASPITRHPRHQEDNGEQPVSAGTAILAAQRILTLATESLDMMRGVTGVMKDSLDRAEAWVSRLRTVGIQRGGGQEAEDLPLPPPGRHSRGNSDGDLEFGNALRHRRGASSSSQFDDNDGMPSPYSGASSYSSYTGGSSIPSTPGAGSYTPGYSYTHGGYGGAPSPGASLSALGSMSLNGSRYSTPRSVTTTLPDEDDDRAYIGPGKRDDGGNEGVRIAGMDIEVQDDPKHKEDAELGVGVGKMEVDDV</sequence>
<feature type="compositionally biased region" description="Low complexity" evidence="1">
    <location>
        <begin position="137"/>
        <end position="154"/>
    </location>
</feature>
<dbReference type="Proteomes" id="UP000807353">
    <property type="component" value="Unassembled WGS sequence"/>
</dbReference>
<dbReference type="GO" id="GO:0005783">
    <property type="term" value="C:endoplasmic reticulum"/>
    <property type="evidence" value="ECO:0007669"/>
    <property type="project" value="TreeGrafter"/>
</dbReference>
<feature type="region of interest" description="Disordered" evidence="1">
    <location>
        <begin position="393"/>
        <end position="468"/>
    </location>
</feature>
<feature type="compositionally biased region" description="Low complexity" evidence="1">
    <location>
        <begin position="570"/>
        <end position="589"/>
    </location>
</feature>
<dbReference type="InterPro" id="IPR013927">
    <property type="entry name" value="TF_Opi1_Ccg-8"/>
</dbReference>
<dbReference type="PANTHER" id="PTHR38406">
    <property type="entry name" value="TRANSCRIPTIONAL REPRESSOR OPI1"/>
    <property type="match status" value="1"/>
</dbReference>
<feature type="region of interest" description="Disordered" evidence="1">
    <location>
        <begin position="23"/>
        <end position="47"/>
    </location>
</feature>
<accession>A0A9P5Y911</accession>
<feature type="compositionally biased region" description="Low complexity" evidence="1">
    <location>
        <begin position="35"/>
        <end position="45"/>
    </location>
</feature>
<dbReference type="GO" id="GO:0006357">
    <property type="term" value="P:regulation of transcription by RNA polymerase II"/>
    <property type="evidence" value="ECO:0007669"/>
    <property type="project" value="TreeGrafter"/>
</dbReference>
<comment type="caution">
    <text evidence="2">The sequence shown here is derived from an EMBL/GenBank/DDBJ whole genome shotgun (WGS) entry which is preliminary data.</text>
</comment>
<dbReference type="GO" id="GO:0003714">
    <property type="term" value="F:transcription corepressor activity"/>
    <property type="evidence" value="ECO:0007669"/>
    <property type="project" value="InterPro"/>
</dbReference>
<dbReference type="GO" id="GO:0008654">
    <property type="term" value="P:phospholipid biosynthetic process"/>
    <property type="evidence" value="ECO:0007669"/>
    <property type="project" value="TreeGrafter"/>
</dbReference>
<dbReference type="GO" id="GO:0005634">
    <property type="term" value="C:nucleus"/>
    <property type="evidence" value="ECO:0007669"/>
    <property type="project" value="TreeGrafter"/>
</dbReference>
<dbReference type="Pfam" id="PF08618">
    <property type="entry name" value="Opi1"/>
    <property type="match status" value="1"/>
</dbReference>
<feature type="compositionally biased region" description="Polar residues" evidence="1">
    <location>
        <begin position="123"/>
        <end position="133"/>
    </location>
</feature>
<evidence type="ECO:0000313" key="2">
    <source>
        <dbReference type="EMBL" id="KAF9464914.1"/>
    </source>
</evidence>
<feature type="compositionally biased region" description="Basic and acidic residues" evidence="1">
    <location>
        <begin position="398"/>
        <end position="415"/>
    </location>
</feature>
<feature type="compositionally biased region" description="Low complexity" evidence="1">
    <location>
        <begin position="416"/>
        <end position="425"/>
    </location>
</feature>